<evidence type="ECO:0000313" key="13">
    <source>
        <dbReference type="EMBL" id="MBE1236621.1"/>
    </source>
</evidence>
<comment type="similarity">
    <text evidence="10">Belongs to the peptidase M15 family.</text>
</comment>
<name>A0A8J6YI25_9PROT</name>
<keyword evidence="9" id="KW-0961">Cell wall biogenesis/degradation</keyword>
<comment type="caution">
    <text evidence="13">The sequence shown here is derived from an EMBL/GenBank/DDBJ whole genome shotgun (WGS) entry which is preliminary data.</text>
</comment>
<dbReference type="GO" id="GO:0006508">
    <property type="term" value="P:proteolysis"/>
    <property type="evidence" value="ECO:0007669"/>
    <property type="project" value="UniProtKB-KW"/>
</dbReference>
<accession>A0A8J6YI25</accession>
<dbReference type="GO" id="GO:0046872">
    <property type="term" value="F:metal ion binding"/>
    <property type="evidence" value="ECO:0007669"/>
    <property type="project" value="UniProtKB-KW"/>
</dbReference>
<comment type="pathway">
    <text evidence="2">Cell wall biogenesis; cell wall polysaccharide biosynthesis.</text>
</comment>
<dbReference type="GO" id="GO:0071555">
    <property type="term" value="P:cell wall organization"/>
    <property type="evidence" value="ECO:0007669"/>
    <property type="project" value="UniProtKB-KW"/>
</dbReference>
<proteinExistence type="inferred from homology"/>
<dbReference type="Proteomes" id="UP000631034">
    <property type="component" value="Unassembled WGS sequence"/>
</dbReference>
<dbReference type="SUPFAM" id="SSF55166">
    <property type="entry name" value="Hedgehog/DD-peptidase"/>
    <property type="match status" value="1"/>
</dbReference>
<dbReference type="GO" id="GO:0008237">
    <property type="term" value="F:metallopeptidase activity"/>
    <property type="evidence" value="ECO:0007669"/>
    <property type="project" value="UniProtKB-KW"/>
</dbReference>
<keyword evidence="8" id="KW-0482">Metalloprotease</keyword>
<dbReference type="PROSITE" id="PS51318">
    <property type="entry name" value="TAT"/>
    <property type="match status" value="1"/>
</dbReference>
<dbReference type="InterPro" id="IPR009045">
    <property type="entry name" value="Zn_M74/Hedgehog-like"/>
</dbReference>
<dbReference type="EMBL" id="JACZHT010000001">
    <property type="protein sequence ID" value="MBE1236621.1"/>
    <property type="molecule type" value="Genomic_DNA"/>
</dbReference>
<dbReference type="AlphaFoldDB" id="A0A8J6YI25"/>
<keyword evidence="7" id="KW-0862">Zinc</keyword>
<feature type="signal peptide" evidence="12">
    <location>
        <begin position="1"/>
        <end position="34"/>
    </location>
</feature>
<evidence type="ECO:0000256" key="2">
    <source>
        <dbReference type="ARBA" id="ARBA00004776"/>
    </source>
</evidence>
<evidence type="ECO:0000256" key="1">
    <source>
        <dbReference type="ARBA" id="ARBA00001947"/>
    </source>
</evidence>
<keyword evidence="4" id="KW-0479">Metal-binding</keyword>
<evidence type="ECO:0000313" key="14">
    <source>
        <dbReference type="Proteomes" id="UP000631034"/>
    </source>
</evidence>
<evidence type="ECO:0000256" key="10">
    <source>
        <dbReference type="ARBA" id="ARBA00093448"/>
    </source>
</evidence>
<evidence type="ECO:0000256" key="4">
    <source>
        <dbReference type="ARBA" id="ARBA00022723"/>
    </source>
</evidence>
<dbReference type="PANTHER" id="PTHR37425">
    <property type="match status" value="1"/>
</dbReference>
<dbReference type="PANTHER" id="PTHR37425:SF1">
    <property type="entry name" value="OUTER MEMBRANE PROTEIN"/>
    <property type="match status" value="1"/>
</dbReference>
<dbReference type="Pfam" id="PF05951">
    <property type="entry name" value="Peptidase_M15_2"/>
    <property type="match status" value="1"/>
</dbReference>
<feature type="chain" id="PRO_5035235524" description="Murein endopeptidase K" evidence="12">
    <location>
        <begin position="35"/>
        <end position="198"/>
    </location>
</feature>
<dbReference type="CDD" id="cd14844">
    <property type="entry name" value="Zn-DD-carboxypeptidase_like"/>
    <property type="match status" value="1"/>
</dbReference>
<keyword evidence="6" id="KW-0378">Hydrolase</keyword>
<evidence type="ECO:0000256" key="8">
    <source>
        <dbReference type="ARBA" id="ARBA00023049"/>
    </source>
</evidence>
<keyword evidence="3" id="KW-0645">Protease</keyword>
<evidence type="ECO:0000256" key="6">
    <source>
        <dbReference type="ARBA" id="ARBA00022801"/>
    </source>
</evidence>
<sequence length="198" mass="21896">MTSDSHFPPAPSRRAFVSSLAAGLVTLSAFPAFAAKKTAPLPPAIPLRDEPEYRSLSFLNLHTGERLSRVYWEKGAYVSGALNDINRVLRDHRTGDIHTIDPSLLDLLHTLRTDLETHEPFQVISGYRSPHTNAMLNARSKGVAKRSLHMDGMAIDISLRNRSLAAVRNAARSLQRGGVGFYPQSGFVHIDTGRVRSW</sequence>
<reference evidence="13" key="1">
    <citation type="submission" date="2020-10" db="EMBL/GenBank/DDBJ databases">
        <title>Genome sequence of the unusual species of purple photosynthetic bacteria, Phaeovibrio sulfidiphilus DSM 23193, type strain.</title>
        <authorList>
            <person name="Kyndt J.A."/>
            <person name="Meyer T.E."/>
        </authorList>
    </citation>
    <scope>NUCLEOTIDE SEQUENCE</scope>
    <source>
        <strain evidence="13">DSM 23193</strain>
    </source>
</reference>
<evidence type="ECO:0000256" key="7">
    <source>
        <dbReference type="ARBA" id="ARBA00022833"/>
    </source>
</evidence>
<dbReference type="Gene3D" id="3.30.1380.10">
    <property type="match status" value="1"/>
</dbReference>
<keyword evidence="14" id="KW-1185">Reference proteome</keyword>
<protein>
    <recommendedName>
        <fullName evidence="11">Murein endopeptidase K</fullName>
    </recommendedName>
</protein>
<evidence type="ECO:0000256" key="12">
    <source>
        <dbReference type="SAM" id="SignalP"/>
    </source>
</evidence>
<gene>
    <name evidence="13" type="ORF">IHV25_03010</name>
</gene>
<dbReference type="InterPro" id="IPR010275">
    <property type="entry name" value="MepK"/>
</dbReference>
<comment type="cofactor">
    <cofactor evidence="1">
        <name>Zn(2+)</name>
        <dbReference type="ChEBI" id="CHEBI:29105"/>
    </cofactor>
</comment>
<dbReference type="RefSeq" id="WP_192533506.1">
    <property type="nucleotide sequence ID" value="NZ_JACZHT010000001.1"/>
</dbReference>
<dbReference type="InterPro" id="IPR006311">
    <property type="entry name" value="TAT_signal"/>
</dbReference>
<evidence type="ECO:0000256" key="9">
    <source>
        <dbReference type="ARBA" id="ARBA00023316"/>
    </source>
</evidence>
<evidence type="ECO:0000256" key="11">
    <source>
        <dbReference type="ARBA" id="ARBA00093666"/>
    </source>
</evidence>
<keyword evidence="5 12" id="KW-0732">Signal</keyword>
<evidence type="ECO:0000256" key="5">
    <source>
        <dbReference type="ARBA" id="ARBA00022729"/>
    </source>
</evidence>
<organism evidence="13 14">
    <name type="scientific">Phaeovibrio sulfidiphilus</name>
    <dbReference type="NCBI Taxonomy" id="1220600"/>
    <lineage>
        <taxon>Bacteria</taxon>
        <taxon>Pseudomonadati</taxon>
        <taxon>Pseudomonadota</taxon>
        <taxon>Alphaproteobacteria</taxon>
        <taxon>Rhodospirillales</taxon>
        <taxon>Rhodospirillaceae</taxon>
        <taxon>Phaeovibrio</taxon>
    </lineage>
</organism>
<evidence type="ECO:0000256" key="3">
    <source>
        <dbReference type="ARBA" id="ARBA00022670"/>
    </source>
</evidence>